<keyword evidence="4" id="KW-0697">Rotamase</keyword>
<dbReference type="PANTHER" id="PTHR47245">
    <property type="entry name" value="PEPTIDYLPROLYL ISOMERASE"/>
    <property type="match status" value="1"/>
</dbReference>
<evidence type="ECO:0000256" key="2">
    <source>
        <dbReference type="ARBA" id="ARBA00007656"/>
    </source>
</evidence>
<proteinExistence type="inferred from homology"/>
<dbReference type="Proteomes" id="UP001595692">
    <property type="component" value="Unassembled WGS sequence"/>
</dbReference>
<evidence type="ECO:0000256" key="4">
    <source>
        <dbReference type="ARBA" id="ARBA00023110"/>
    </source>
</evidence>
<dbReference type="InterPro" id="IPR000297">
    <property type="entry name" value="PPIase_PpiC"/>
</dbReference>
<keyword evidence="6" id="KW-0413">Isomerase</keyword>
<accession>A0ABV8CMU9</accession>
<dbReference type="PROSITE" id="PS51257">
    <property type="entry name" value="PROKAR_LIPOPROTEIN"/>
    <property type="match status" value="1"/>
</dbReference>
<dbReference type="EC" id="5.2.1.8" evidence="3"/>
<dbReference type="RefSeq" id="WP_377151904.1">
    <property type="nucleotide sequence ID" value="NZ_JBHSAF010000007.1"/>
</dbReference>
<evidence type="ECO:0000256" key="3">
    <source>
        <dbReference type="ARBA" id="ARBA00013194"/>
    </source>
</evidence>
<protein>
    <recommendedName>
        <fullName evidence="3">peptidylprolyl isomerase</fullName>
        <ecNumber evidence="3">5.2.1.8</ecNumber>
    </recommendedName>
</protein>
<feature type="domain" description="PpiC" evidence="5">
    <location>
        <begin position="124"/>
        <end position="241"/>
    </location>
</feature>
<organism evidence="6 7">
    <name type="scientific">Pseudaeromonas sharmana</name>
    <dbReference type="NCBI Taxonomy" id="328412"/>
    <lineage>
        <taxon>Bacteria</taxon>
        <taxon>Pseudomonadati</taxon>
        <taxon>Pseudomonadota</taxon>
        <taxon>Gammaproteobacteria</taxon>
        <taxon>Aeromonadales</taxon>
        <taxon>Aeromonadaceae</taxon>
        <taxon>Pseudaeromonas</taxon>
    </lineage>
</organism>
<dbReference type="PANTHER" id="PTHR47245:SF2">
    <property type="entry name" value="PEPTIDYL-PROLYL CIS-TRANS ISOMERASE HP_0175-RELATED"/>
    <property type="match status" value="1"/>
</dbReference>
<dbReference type="InterPro" id="IPR014274">
    <property type="entry name" value="PPIase_EpsD"/>
</dbReference>
<dbReference type="SUPFAM" id="SSF109998">
    <property type="entry name" value="Triger factor/SurA peptide-binding domain-like"/>
    <property type="match status" value="1"/>
</dbReference>
<dbReference type="InterPro" id="IPR050245">
    <property type="entry name" value="PrsA_foldase"/>
</dbReference>
<evidence type="ECO:0000259" key="5">
    <source>
        <dbReference type="Pfam" id="PF13145"/>
    </source>
</evidence>
<dbReference type="Gene3D" id="1.10.8.1040">
    <property type="match status" value="1"/>
</dbReference>
<reference evidence="7" key="1">
    <citation type="journal article" date="2019" name="Int. J. Syst. Evol. Microbiol.">
        <title>The Global Catalogue of Microorganisms (GCM) 10K type strain sequencing project: providing services to taxonomists for standard genome sequencing and annotation.</title>
        <authorList>
            <consortium name="The Broad Institute Genomics Platform"/>
            <consortium name="The Broad Institute Genome Sequencing Center for Infectious Disease"/>
            <person name="Wu L."/>
            <person name="Ma J."/>
        </authorList>
    </citation>
    <scope>NUCLEOTIDE SEQUENCE [LARGE SCALE GENOMIC DNA]</scope>
    <source>
        <strain evidence="7">CCUG 54939</strain>
    </source>
</reference>
<dbReference type="InterPro" id="IPR027304">
    <property type="entry name" value="Trigger_fact/SurA_dom_sf"/>
</dbReference>
<dbReference type="EMBL" id="JBHSAF010000007">
    <property type="protein sequence ID" value="MFC3913527.1"/>
    <property type="molecule type" value="Genomic_DNA"/>
</dbReference>
<dbReference type="NCBIfam" id="TIGR02925">
    <property type="entry name" value="cis_trans_EpsD"/>
    <property type="match status" value="1"/>
</dbReference>
<dbReference type="GO" id="GO:0003755">
    <property type="term" value="F:peptidyl-prolyl cis-trans isomerase activity"/>
    <property type="evidence" value="ECO:0007669"/>
    <property type="project" value="UniProtKB-EC"/>
</dbReference>
<gene>
    <name evidence="6" type="ORF">ACFOSS_08620</name>
</gene>
<evidence type="ECO:0000256" key="1">
    <source>
        <dbReference type="ARBA" id="ARBA00000971"/>
    </source>
</evidence>
<comment type="catalytic activity">
    <reaction evidence="1">
        <text>[protein]-peptidylproline (omega=180) = [protein]-peptidylproline (omega=0)</text>
        <dbReference type="Rhea" id="RHEA:16237"/>
        <dbReference type="Rhea" id="RHEA-COMP:10747"/>
        <dbReference type="Rhea" id="RHEA-COMP:10748"/>
        <dbReference type="ChEBI" id="CHEBI:83833"/>
        <dbReference type="ChEBI" id="CHEBI:83834"/>
        <dbReference type="EC" id="5.2.1.8"/>
    </reaction>
</comment>
<evidence type="ECO:0000313" key="7">
    <source>
        <dbReference type="Proteomes" id="UP001595692"/>
    </source>
</evidence>
<dbReference type="Pfam" id="PF13145">
    <property type="entry name" value="Rotamase_2"/>
    <property type="match status" value="1"/>
</dbReference>
<evidence type="ECO:0000313" key="6">
    <source>
        <dbReference type="EMBL" id="MFC3913527.1"/>
    </source>
</evidence>
<sequence>MDKRTGMSARGWIGLCLPLALALSGCGEGKASAPSQVLARVNDKEITVLQLNYALAQNASLPAAQQRSKQAILDDLVQQELLVQLAEEKKLDRNPNVLQAMEFARRQVLAQAAASQVASQVGEPSAEEIAAFYKQNAPLFAERKLFRVEAFLLNLGKVPQEVLADLNVSQTPQQTMEILKRHHIEYANTQNTAPAEVFPPDLIQQMSKMKIGDIAAVTERGKVVLLQLLEIQPSPIALAQAQESIANRLRGTRMQQAGTSTLADLRKQAKVEILQDFSAEQAAPAKIDKANEHLLSGLEGLK</sequence>
<name>A0ABV8CMU9_9GAMM</name>
<keyword evidence="7" id="KW-1185">Reference proteome</keyword>
<comment type="caution">
    <text evidence="6">The sequence shown here is derived from an EMBL/GenBank/DDBJ whole genome shotgun (WGS) entry which is preliminary data.</text>
</comment>
<comment type="similarity">
    <text evidence="2">Belongs to the PpiC/parvulin rotamase family.</text>
</comment>